<accession>A0AAJ5YNK9</accession>
<dbReference type="Gene3D" id="1.25.40.20">
    <property type="entry name" value="Ankyrin repeat-containing domain"/>
    <property type="match status" value="1"/>
</dbReference>
<evidence type="ECO:0000256" key="2">
    <source>
        <dbReference type="ARBA" id="ARBA00023043"/>
    </source>
</evidence>
<evidence type="ECO:0000256" key="3">
    <source>
        <dbReference type="PROSITE-ProRule" id="PRU00023"/>
    </source>
</evidence>
<dbReference type="SMART" id="SM01252">
    <property type="entry name" value="KilA-N"/>
    <property type="match status" value="1"/>
</dbReference>
<dbReference type="AlphaFoldDB" id="A0AAJ5YNK9"/>
<dbReference type="InterPro" id="IPR018004">
    <property type="entry name" value="KilA/APSES_HTH"/>
</dbReference>
<dbReference type="FunFam" id="3.10.260.10:FF:000001">
    <property type="entry name" value="APSES transcription factor (MbpA)"/>
    <property type="match status" value="1"/>
</dbReference>
<dbReference type="InterPro" id="IPR003163">
    <property type="entry name" value="Tscrpt_reg_HTH_APSES-type"/>
</dbReference>
<name>A0AAJ5YNK9_9BASI</name>
<evidence type="ECO:0000313" key="8">
    <source>
        <dbReference type="Proteomes" id="UP001219567"/>
    </source>
</evidence>
<dbReference type="Pfam" id="PF04383">
    <property type="entry name" value="KilA-N"/>
    <property type="match status" value="1"/>
</dbReference>
<dbReference type="PANTHER" id="PTHR43828">
    <property type="entry name" value="ASPARAGINASE"/>
    <property type="match status" value="1"/>
</dbReference>
<dbReference type="PROSITE" id="PS51299">
    <property type="entry name" value="HTH_APSES"/>
    <property type="match status" value="1"/>
</dbReference>
<dbReference type="EMBL" id="CP119943">
    <property type="protein sequence ID" value="WFC97305.1"/>
    <property type="molecule type" value="Genomic_DNA"/>
</dbReference>
<feature type="region of interest" description="Disordered" evidence="5">
    <location>
        <begin position="71"/>
        <end position="133"/>
    </location>
</feature>
<evidence type="ECO:0000256" key="5">
    <source>
        <dbReference type="SAM" id="MobiDB-lite"/>
    </source>
</evidence>
<dbReference type="GO" id="GO:0001228">
    <property type="term" value="F:DNA-binding transcription activator activity, RNA polymerase II-specific"/>
    <property type="evidence" value="ECO:0007669"/>
    <property type="project" value="UniProtKB-ARBA"/>
</dbReference>
<organism evidence="7 8">
    <name type="scientific">Malassezia yamatoensis</name>
    <dbReference type="NCBI Taxonomy" id="253288"/>
    <lineage>
        <taxon>Eukaryota</taxon>
        <taxon>Fungi</taxon>
        <taxon>Dikarya</taxon>
        <taxon>Basidiomycota</taxon>
        <taxon>Ustilaginomycotina</taxon>
        <taxon>Malasseziomycetes</taxon>
        <taxon>Malasseziales</taxon>
        <taxon>Malasseziaceae</taxon>
        <taxon>Malassezia</taxon>
    </lineage>
</organism>
<proteinExistence type="predicted"/>
<dbReference type="SMART" id="SM00248">
    <property type="entry name" value="ANK"/>
    <property type="match status" value="2"/>
</dbReference>
<evidence type="ECO:0000256" key="4">
    <source>
        <dbReference type="SAM" id="Coils"/>
    </source>
</evidence>
<dbReference type="InterPro" id="IPR036887">
    <property type="entry name" value="HTH_APSES_sf"/>
</dbReference>
<keyword evidence="2 3" id="KW-0040">ANK repeat</keyword>
<dbReference type="Proteomes" id="UP001219567">
    <property type="component" value="Chromosome 1"/>
</dbReference>
<dbReference type="InterPro" id="IPR002110">
    <property type="entry name" value="Ankyrin_rpt"/>
</dbReference>
<evidence type="ECO:0000259" key="6">
    <source>
        <dbReference type="PROSITE" id="PS51299"/>
    </source>
</evidence>
<feature type="coiled-coil region" evidence="4">
    <location>
        <begin position="729"/>
        <end position="773"/>
    </location>
</feature>
<keyword evidence="1" id="KW-0677">Repeat</keyword>
<gene>
    <name evidence="7" type="primary">SWI6</name>
    <name evidence="7" type="ORF">MYAM1_000014</name>
</gene>
<dbReference type="InterPro" id="IPR036770">
    <property type="entry name" value="Ankyrin_rpt-contain_sf"/>
</dbReference>
<dbReference type="PROSITE" id="PS50088">
    <property type="entry name" value="ANK_REPEAT"/>
    <property type="match status" value="1"/>
</dbReference>
<dbReference type="PANTHER" id="PTHR43828:SF3">
    <property type="entry name" value="CHROMO DOMAIN-CONTAINING PROTEIN"/>
    <property type="match status" value="1"/>
</dbReference>
<dbReference type="GO" id="GO:0030907">
    <property type="term" value="C:MBF transcription complex"/>
    <property type="evidence" value="ECO:0007669"/>
    <property type="project" value="TreeGrafter"/>
</dbReference>
<evidence type="ECO:0000313" key="7">
    <source>
        <dbReference type="EMBL" id="WFC97305.1"/>
    </source>
</evidence>
<dbReference type="Pfam" id="PF00023">
    <property type="entry name" value="Ank"/>
    <property type="match status" value="1"/>
</dbReference>
<protein>
    <submittedName>
        <fullName evidence="7">Transcriptional regulator swi6</fullName>
    </submittedName>
</protein>
<feature type="compositionally biased region" description="Polar residues" evidence="5">
    <location>
        <begin position="904"/>
        <end position="914"/>
    </location>
</feature>
<feature type="domain" description="HTH APSES-type" evidence="6">
    <location>
        <begin position="138"/>
        <end position="246"/>
    </location>
</feature>
<feature type="region of interest" description="Disordered" evidence="5">
    <location>
        <begin position="1"/>
        <end position="52"/>
    </location>
</feature>
<dbReference type="InterPro" id="IPR051642">
    <property type="entry name" value="SWI6-like"/>
</dbReference>
<sequence length="947" mass="102761">MLPRQDSPTHPAPIPRDMYGARSHREHPTMQRPPLRPTRPVDTANAFSYYPMDPRNASPMSAANTAIHSTHPPASYLHAPMNITSGPSPGHPYAATSSSAQTNRPGPSAPHYSAQGTHQASHPPHLNHSPVSGPTPTVYLATYSSVPVYEITVRGIALMRRRSDGYLNATQILKIAGIEKARRTRILEREILTGEHDKVQGGYGTFQGTWIPLQRAQELAINYSVYHLIRPLLDFDPSATRATAAPSLGKKKQSTPASSDNPPLSAPTPQYARPASQQPRFLTLRPPPNTPAPLLAGGLVHPPNTPPARQDPLDIPAGSYQHETHPWNSNTDAGHTPTPKHPGNDPASTPHESVEKSRSPSSPGANLERSPKRTRFDSSPIRDLNVLSNTPHRAAVHPGLDASASPSISLHEPRFADKAHPPNLADDRERRTREVLTGMFVEDTHPSTSDGRAELEALLQQLGVTVPADALSKGSIPNLNTSSPLDLVIDDHGHTALHWASALCRLPLVKILTALPRPFGANLFLGNYAGETALHRSVLVTNAYEQSQFAELLDWLYDSLHTRDLRKRTILHHIALVAGLKGRAAPAKYYLSCVLAKLQSGASDLLDAQDDEGETALSIAARLGNTPMIKMLLDAGARKDLPNYLGITPMDWGITGLPDSPNAKPVAEELGSFRPADAVKSLTRPPAGPVQKSDDVRHKLIDTLNELQVVFERETQGKQHAIHTTQKHLQQATRELATRRKLVANAQQAAAHRGEAKQKLANLKHALASLSHDATQASPSPNLLDSFIASAEGVLDSYDASDHTSLSSDQRKQYVENIVQLRWAAMQYQKQAKQLSATIQDTHRVSESQRAKYLDIVAMCAHVPPNKVDGMLDELVAAVESIGSETDLAAVSGFLQKVGKAQDPVQTPSQSASQPDLLRSTPTPMPASNEANLHSKSHTEMDLEPIP</sequence>
<evidence type="ECO:0000256" key="1">
    <source>
        <dbReference type="ARBA" id="ARBA00022737"/>
    </source>
</evidence>
<dbReference type="PROSITE" id="PS50297">
    <property type="entry name" value="ANK_REP_REGION"/>
    <property type="match status" value="1"/>
</dbReference>
<dbReference type="SUPFAM" id="SSF48403">
    <property type="entry name" value="Ankyrin repeat"/>
    <property type="match status" value="1"/>
</dbReference>
<feature type="repeat" description="ANK" evidence="3">
    <location>
        <begin position="612"/>
        <end position="644"/>
    </location>
</feature>
<dbReference type="SUPFAM" id="SSF54616">
    <property type="entry name" value="DNA-binding domain of Mlu1-box binding protein MBP1"/>
    <property type="match status" value="1"/>
</dbReference>
<feature type="compositionally biased region" description="Polar residues" evidence="5">
    <location>
        <begin position="95"/>
        <end position="105"/>
    </location>
</feature>
<keyword evidence="8" id="KW-1185">Reference proteome</keyword>
<dbReference type="Gene3D" id="3.10.260.10">
    <property type="entry name" value="Transcription regulator HTH, APSES-type DNA-binding domain"/>
    <property type="match status" value="1"/>
</dbReference>
<feature type="region of interest" description="Disordered" evidence="5">
    <location>
        <begin position="244"/>
        <end position="389"/>
    </location>
</feature>
<keyword evidence="4" id="KW-0175">Coiled coil</keyword>
<dbReference type="GO" id="GO:0033309">
    <property type="term" value="C:SBF transcription complex"/>
    <property type="evidence" value="ECO:0007669"/>
    <property type="project" value="TreeGrafter"/>
</dbReference>
<dbReference type="GO" id="GO:0003677">
    <property type="term" value="F:DNA binding"/>
    <property type="evidence" value="ECO:0007669"/>
    <property type="project" value="InterPro"/>
</dbReference>
<reference evidence="7 8" key="1">
    <citation type="submission" date="2023-03" db="EMBL/GenBank/DDBJ databases">
        <title>Mating type loci evolution in Malassezia.</title>
        <authorList>
            <person name="Coelho M.A."/>
        </authorList>
    </citation>
    <scope>NUCLEOTIDE SEQUENCE [LARGE SCALE GENOMIC DNA]</scope>
    <source>
        <strain evidence="7 8">CBS 9725</strain>
    </source>
</reference>
<feature type="region of interest" description="Disordered" evidence="5">
    <location>
        <begin position="900"/>
        <end position="947"/>
    </location>
</feature>